<keyword evidence="7 21" id="KW-0732">Signal</keyword>
<dbReference type="Pfam" id="PF07645">
    <property type="entry name" value="EGF_CA"/>
    <property type="match status" value="1"/>
</dbReference>
<dbReference type="GO" id="GO:0007166">
    <property type="term" value="P:cell surface receptor signaling pathway"/>
    <property type="evidence" value="ECO:0007669"/>
    <property type="project" value="InterPro"/>
</dbReference>
<sequence>MDMAGKLLQQLLLGVIILAATAVSIANSTCDRECGNIKIPYPFGTSEGCYLDKPFLITCNHTFDPPKPFLDHDIPVENISVPNGELRVSNPVAHLCREFNKAYQSPCGKRQDPVYSNCIARVDYTRISALLNLSSFRISETRNKITSVGCNAYTYIQGSEGQKGFTTGCLSLCDENLNVVNGSCSGIGCCQTSIPEGAMGYILNVRSLNNDTLPGGKEFGGQSCGYGFIVDEQAYNFSSLDFVNLKNRSSVPLVLDWAIGNKTCKDAKKNKESYACKANHSYCYNSTSSPGYRCNCSEGYQGNPYFSDGPESCQDIDECMGLRKPCNAKATCTNTDGNYTCTCPKGYEGDGRKDGTDCRPIVLIGRSNNKIISIALGAGTSLGVLFLIIGGWGSYKVVKKRKRNERRQEFFKRNGGLLLQQQISQSELNVANMKLFNSKDLVKATDHFNDNRILGQGGQGTFYKGMLDDGRIVAVKKSKITNEGKLQEFINEVVVLSRINHRNIVKLLNCCLEIEVPLLVYEFVPDGTLSKYLSDQNEEFPPTWNMRLRIATESAGALYYLHSAASLPIYHRDIKSTNILLDDKYRAKVADFETSRSVAIDQTHLTTLVHGTFGYLDPEYFQSSQFTEKSDVYSFGVVLVELLTGEKAISLTRTPEAKSLATYFICSMEENNLFDILDKRVLKEAVREDLITVANLAKRCLNLDGKKRPTMKEVSMELEAVQISQKASSVEMCGDDRPTVKEAAVMLGGLRGKDKQTWKEANLNMTEETEFLLSASTQYFSTSTIDSMGNQALKPTNDGK</sequence>
<keyword evidence="4" id="KW-0597">Phosphoprotein</keyword>
<evidence type="ECO:0000256" key="4">
    <source>
        <dbReference type="ARBA" id="ARBA00022553"/>
    </source>
</evidence>
<feature type="domain" description="Protein kinase" evidence="22">
    <location>
        <begin position="448"/>
        <end position="721"/>
    </location>
</feature>
<feature type="signal peptide" evidence="21">
    <location>
        <begin position="1"/>
        <end position="26"/>
    </location>
</feature>
<keyword evidence="2" id="KW-0723">Serine/threonine-protein kinase</keyword>
<evidence type="ECO:0000256" key="9">
    <source>
        <dbReference type="ARBA" id="ARBA00022741"/>
    </source>
</evidence>
<gene>
    <name evidence="24" type="ORF">CIPAW_15G028300</name>
</gene>
<keyword evidence="13 20" id="KW-0472">Membrane</keyword>
<comment type="function">
    <text evidence="18">Serine/threonine-protein kinase that may function as a signaling receptor of extracellular matrix component. Binding to pectin may have significance in the control of cell expansion, morphogenesis and development.</text>
</comment>
<keyword evidence="6 20" id="KW-0812">Transmembrane</keyword>
<comment type="catalytic activity">
    <reaction evidence="17">
        <text>L-threonyl-[protein] + ATP = O-phospho-L-threonyl-[protein] + ADP + H(+)</text>
        <dbReference type="Rhea" id="RHEA:46608"/>
        <dbReference type="Rhea" id="RHEA-COMP:11060"/>
        <dbReference type="Rhea" id="RHEA-COMP:11605"/>
        <dbReference type="ChEBI" id="CHEBI:15378"/>
        <dbReference type="ChEBI" id="CHEBI:30013"/>
        <dbReference type="ChEBI" id="CHEBI:30616"/>
        <dbReference type="ChEBI" id="CHEBI:61977"/>
        <dbReference type="ChEBI" id="CHEBI:456216"/>
    </reaction>
</comment>
<evidence type="ECO:0000256" key="14">
    <source>
        <dbReference type="ARBA" id="ARBA00023157"/>
    </source>
</evidence>
<keyword evidence="15" id="KW-0325">Glycoprotein</keyword>
<dbReference type="PROSITE" id="PS00010">
    <property type="entry name" value="ASX_HYDROXYL"/>
    <property type="match status" value="1"/>
</dbReference>
<evidence type="ECO:0000256" key="21">
    <source>
        <dbReference type="SAM" id="SignalP"/>
    </source>
</evidence>
<dbReference type="GO" id="GO:0005524">
    <property type="term" value="F:ATP binding"/>
    <property type="evidence" value="ECO:0007669"/>
    <property type="project" value="UniProtKB-KW"/>
</dbReference>
<evidence type="ECO:0000256" key="16">
    <source>
        <dbReference type="ARBA" id="ARBA00047558"/>
    </source>
</evidence>
<comment type="caution">
    <text evidence="24">The sequence shown here is derived from an EMBL/GenBank/DDBJ whole genome shotgun (WGS) entry which is preliminary data.</text>
</comment>
<feature type="transmembrane region" description="Helical" evidence="20">
    <location>
        <begin position="371"/>
        <end position="398"/>
    </location>
</feature>
<dbReference type="GO" id="GO:0005886">
    <property type="term" value="C:plasma membrane"/>
    <property type="evidence" value="ECO:0007669"/>
    <property type="project" value="TreeGrafter"/>
</dbReference>
<organism evidence="24 25">
    <name type="scientific">Carya illinoinensis</name>
    <name type="common">Pecan</name>
    <dbReference type="NCBI Taxonomy" id="32201"/>
    <lineage>
        <taxon>Eukaryota</taxon>
        <taxon>Viridiplantae</taxon>
        <taxon>Streptophyta</taxon>
        <taxon>Embryophyta</taxon>
        <taxon>Tracheophyta</taxon>
        <taxon>Spermatophyta</taxon>
        <taxon>Magnoliopsida</taxon>
        <taxon>eudicotyledons</taxon>
        <taxon>Gunneridae</taxon>
        <taxon>Pentapetalae</taxon>
        <taxon>rosids</taxon>
        <taxon>fabids</taxon>
        <taxon>Fagales</taxon>
        <taxon>Juglandaceae</taxon>
        <taxon>Carya</taxon>
    </lineage>
</organism>
<dbReference type="Proteomes" id="UP000811609">
    <property type="component" value="Chromosome 15"/>
</dbReference>
<keyword evidence="3 19" id="KW-0245">EGF-like domain</keyword>
<evidence type="ECO:0000256" key="3">
    <source>
        <dbReference type="ARBA" id="ARBA00022536"/>
    </source>
</evidence>
<dbReference type="PANTHER" id="PTHR27005:SF280">
    <property type="entry name" value="WALL-ASSOCIATED RECEPTOR KINASE-LIKE 8"/>
    <property type="match status" value="1"/>
</dbReference>
<dbReference type="Pfam" id="PF00069">
    <property type="entry name" value="Pkinase"/>
    <property type="match status" value="1"/>
</dbReference>
<evidence type="ECO:0000256" key="17">
    <source>
        <dbReference type="ARBA" id="ARBA00047951"/>
    </source>
</evidence>
<dbReference type="GO" id="GO:0005509">
    <property type="term" value="F:calcium ion binding"/>
    <property type="evidence" value="ECO:0007669"/>
    <property type="project" value="InterPro"/>
</dbReference>
<name>A0A8T1N3T9_CARIL</name>
<keyword evidence="5" id="KW-0808">Transferase</keyword>
<dbReference type="GO" id="GO:0030247">
    <property type="term" value="F:polysaccharide binding"/>
    <property type="evidence" value="ECO:0007669"/>
    <property type="project" value="InterPro"/>
</dbReference>
<dbReference type="FunFam" id="3.30.200.20:FF:000043">
    <property type="entry name" value="Wall-associated receptor kinase 2"/>
    <property type="match status" value="1"/>
</dbReference>
<evidence type="ECO:0000256" key="10">
    <source>
        <dbReference type="ARBA" id="ARBA00022777"/>
    </source>
</evidence>
<dbReference type="AlphaFoldDB" id="A0A8T1N3T9"/>
<dbReference type="PROSITE" id="PS50011">
    <property type="entry name" value="PROTEIN_KINASE_DOM"/>
    <property type="match status" value="1"/>
</dbReference>
<feature type="chain" id="PRO_5036275402" evidence="21">
    <location>
        <begin position="27"/>
        <end position="800"/>
    </location>
</feature>
<comment type="caution">
    <text evidence="19">Lacks conserved residue(s) required for the propagation of feature annotation.</text>
</comment>
<dbReference type="SMART" id="SM00181">
    <property type="entry name" value="EGF"/>
    <property type="match status" value="2"/>
</dbReference>
<comment type="catalytic activity">
    <reaction evidence="16">
        <text>L-seryl-[protein] + ATP = O-phospho-L-seryl-[protein] + ADP + H(+)</text>
        <dbReference type="Rhea" id="RHEA:17989"/>
        <dbReference type="Rhea" id="RHEA-COMP:9863"/>
        <dbReference type="Rhea" id="RHEA-COMP:11604"/>
        <dbReference type="ChEBI" id="CHEBI:15378"/>
        <dbReference type="ChEBI" id="CHEBI:29999"/>
        <dbReference type="ChEBI" id="CHEBI:30616"/>
        <dbReference type="ChEBI" id="CHEBI:83421"/>
        <dbReference type="ChEBI" id="CHEBI:456216"/>
    </reaction>
</comment>
<dbReference type="InterPro" id="IPR008271">
    <property type="entry name" value="Ser/Thr_kinase_AS"/>
</dbReference>
<evidence type="ECO:0000256" key="6">
    <source>
        <dbReference type="ARBA" id="ARBA00022692"/>
    </source>
</evidence>
<protein>
    <submittedName>
        <fullName evidence="24">Uncharacterized protein</fullName>
    </submittedName>
</protein>
<dbReference type="InterPro" id="IPR001881">
    <property type="entry name" value="EGF-like_Ca-bd_dom"/>
</dbReference>
<keyword evidence="11" id="KW-0067">ATP-binding</keyword>
<evidence type="ECO:0000259" key="23">
    <source>
        <dbReference type="PROSITE" id="PS50026"/>
    </source>
</evidence>
<dbReference type="InterPro" id="IPR045274">
    <property type="entry name" value="WAK-like"/>
</dbReference>
<evidence type="ECO:0000259" key="22">
    <source>
        <dbReference type="PROSITE" id="PS50011"/>
    </source>
</evidence>
<dbReference type="PANTHER" id="PTHR27005">
    <property type="entry name" value="WALL-ASSOCIATED RECEPTOR KINASE-LIKE 21"/>
    <property type="match status" value="1"/>
</dbReference>
<dbReference type="SMART" id="SM00220">
    <property type="entry name" value="S_TKc"/>
    <property type="match status" value="1"/>
</dbReference>
<comment type="subcellular location">
    <subcellularLocation>
        <location evidence="1">Membrane</location>
        <topology evidence="1">Single-pass type I membrane protein</topology>
    </subcellularLocation>
</comment>
<accession>A0A8T1N3T9</accession>
<evidence type="ECO:0000256" key="18">
    <source>
        <dbReference type="ARBA" id="ARBA00058961"/>
    </source>
</evidence>
<dbReference type="PROSITE" id="PS00108">
    <property type="entry name" value="PROTEIN_KINASE_ST"/>
    <property type="match status" value="1"/>
</dbReference>
<keyword evidence="12 20" id="KW-1133">Transmembrane helix</keyword>
<dbReference type="PROSITE" id="PS01187">
    <property type="entry name" value="EGF_CA"/>
    <property type="match status" value="1"/>
</dbReference>
<dbReference type="PROSITE" id="PS50026">
    <property type="entry name" value="EGF_3"/>
    <property type="match status" value="1"/>
</dbReference>
<evidence type="ECO:0000256" key="2">
    <source>
        <dbReference type="ARBA" id="ARBA00022527"/>
    </source>
</evidence>
<dbReference type="SMART" id="SM00179">
    <property type="entry name" value="EGF_CA"/>
    <property type="match status" value="1"/>
</dbReference>
<dbReference type="EMBL" id="CM031823">
    <property type="protein sequence ID" value="KAG6626156.1"/>
    <property type="molecule type" value="Genomic_DNA"/>
</dbReference>
<evidence type="ECO:0000256" key="5">
    <source>
        <dbReference type="ARBA" id="ARBA00022679"/>
    </source>
</evidence>
<dbReference type="InterPro" id="IPR000152">
    <property type="entry name" value="EGF-type_Asp/Asn_hydroxyl_site"/>
</dbReference>
<reference evidence="24" key="1">
    <citation type="submission" date="2020-12" db="EMBL/GenBank/DDBJ databases">
        <title>WGS assembly of Carya illinoinensis cv. Pawnee.</title>
        <authorList>
            <person name="Platts A."/>
            <person name="Shu S."/>
            <person name="Wright S."/>
            <person name="Barry K."/>
            <person name="Edger P."/>
            <person name="Pires J.C."/>
            <person name="Schmutz J."/>
        </authorList>
    </citation>
    <scope>NUCLEOTIDE SEQUENCE</scope>
    <source>
        <tissue evidence="24">Leaf</tissue>
    </source>
</reference>
<dbReference type="InterPro" id="IPR018097">
    <property type="entry name" value="EGF_Ca-bd_CS"/>
</dbReference>
<evidence type="ECO:0000256" key="7">
    <source>
        <dbReference type="ARBA" id="ARBA00022729"/>
    </source>
</evidence>
<evidence type="ECO:0000313" key="24">
    <source>
        <dbReference type="EMBL" id="KAG6626156.1"/>
    </source>
</evidence>
<evidence type="ECO:0000256" key="19">
    <source>
        <dbReference type="PROSITE-ProRule" id="PRU00076"/>
    </source>
</evidence>
<dbReference type="FunFam" id="1.10.510.10:FF:000084">
    <property type="entry name" value="Wall-associated receptor kinase 2"/>
    <property type="match status" value="1"/>
</dbReference>
<dbReference type="InterPro" id="IPR000742">
    <property type="entry name" value="EGF"/>
</dbReference>
<evidence type="ECO:0000256" key="20">
    <source>
        <dbReference type="SAM" id="Phobius"/>
    </source>
</evidence>
<dbReference type="InterPro" id="IPR025287">
    <property type="entry name" value="WAK_GUB"/>
</dbReference>
<keyword evidence="14" id="KW-1015">Disulfide bond</keyword>
<proteinExistence type="predicted"/>
<dbReference type="CDD" id="cd00054">
    <property type="entry name" value="EGF_CA"/>
    <property type="match status" value="1"/>
</dbReference>
<evidence type="ECO:0000256" key="11">
    <source>
        <dbReference type="ARBA" id="ARBA00022840"/>
    </source>
</evidence>
<keyword evidence="10" id="KW-0418">Kinase</keyword>
<evidence type="ECO:0000256" key="8">
    <source>
        <dbReference type="ARBA" id="ARBA00022737"/>
    </source>
</evidence>
<evidence type="ECO:0000313" key="25">
    <source>
        <dbReference type="Proteomes" id="UP000811609"/>
    </source>
</evidence>
<dbReference type="InterPro" id="IPR000719">
    <property type="entry name" value="Prot_kinase_dom"/>
</dbReference>
<keyword evidence="25" id="KW-1185">Reference proteome</keyword>
<keyword evidence="8" id="KW-0677">Repeat</keyword>
<dbReference type="Pfam" id="PF13947">
    <property type="entry name" value="GUB_WAK_bind"/>
    <property type="match status" value="1"/>
</dbReference>
<keyword evidence="9" id="KW-0547">Nucleotide-binding</keyword>
<evidence type="ECO:0000256" key="12">
    <source>
        <dbReference type="ARBA" id="ARBA00022989"/>
    </source>
</evidence>
<evidence type="ECO:0000256" key="1">
    <source>
        <dbReference type="ARBA" id="ARBA00004479"/>
    </source>
</evidence>
<evidence type="ECO:0000256" key="15">
    <source>
        <dbReference type="ARBA" id="ARBA00023180"/>
    </source>
</evidence>
<dbReference type="FunFam" id="2.10.25.10:FF:000038">
    <property type="entry name" value="Fibrillin 2"/>
    <property type="match status" value="1"/>
</dbReference>
<dbReference type="EMBL" id="CM031823">
    <property type="protein sequence ID" value="KAG6626155.1"/>
    <property type="molecule type" value="Genomic_DNA"/>
</dbReference>
<dbReference type="InterPro" id="IPR049883">
    <property type="entry name" value="NOTCH1_EGF-like"/>
</dbReference>
<feature type="domain" description="EGF-like" evidence="23">
    <location>
        <begin position="315"/>
        <end position="350"/>
    </location>
</feature>
<evidence type="ECO:0000256" key="13">
    <source>
        <dbReference type="ARBA" id="ARBA00023136"/>
    </source>
</evidence>
<dbReference type="GO" id="GO:0004674">
    <property type="term" value="F:protein serine/threonine kinase activity"/>
    <property type="evidence" value="ECO:0007669"/>
    <property type="project" value="UniProtKB-KW"/>
</dbReference>